<feature type="domain" description="GH16" evidence="2">
    <location>
        <begin position="40"/>
        <end position="286"/>
    </location>
</feature>
<dbReference type="PANTHER" id="PTHR10963:SF24">
    <property type="entry name" value="GLYCOSIDASE C21B10.07-RELATED"/>
    <property type="match status" value="1"/>
</dbReference>
<dbReference type="InterPro" id="IPR050546">
    <property type="entry name" value="Glycosyl_Hydrlase_16"/>
</dbReference>
<evidence type="ECO:0000313" key="3">
    <source>
        <dbReference type="EMBL" id="KIK51183.1"/>
    </source>
</evidence>
<dbReference type="InterPro" id="IPR013320">
    <property type="entry name" value="ConA-like_dom_sf"/>
</dbReference>
<accession>A0A0D0C8S6</accession>
<evidence type="ECO:0000313" key="4">
    <source>
        <dbReference type="Proteomes" id="UP000053593"/>
    </source>
</evidence>
<feature type="chain" id="PRO_5002225088" evidence="1">
    <location>
        <begin position="23"/>
        <end position="337"/>
    </location>
</feature>
<dbReference type="GO" id="GO:0009251">
    <property type="term" value="P:glucan catabolic process"/>
    <property type="evidence" value="ECO:0007669"/>
    <property type="project" value="TreeGrafter"/>
</dbReference>
<evidence type="ECO:0000256" key="1">
    <source>
        <dbReference type="SAM" id="SignalP"/>
    </source>
</evidence>
<dbReference type="OrthoDB" id="192832at2759"/>
<keyword evidence="4" id="KW-1185">Reference proteome</keyword>
<dbReference type="Pfam" id="PF26113">
    <property type="entry name" value="GH16_XgeA"/>
    <property type="match status" value="1"/>
</dbReference>
<dbReference type="HOGENOM" id="CLU_016972_1_1_1"/>
<proteinExistence type="predicted"/>
<evidence type="ECO:0000259" key="2">
    <source>
        <dbReference type="PROSITE" id="PS51762"/>
    </source>
</evidence>
<protein>
    <submittedName>
        <fullName evidence="3">Glycoside hydrolase family 16 protein</fullName>
    </submittedName>
</protein>
<dbReference type="GO" id="GO:0004553">
    <property type="term" value="F:hydrolase activity, hydrolyzing O-glycosyl compounds"/>
    <property type="evidence" value="ECO:0007669"/>
    <property type="project" value="InterPro"/>
</dbReference>
<dbReference type="Proteomes" id="UP000053593">
    <property type="component" value="Unassembled WGS sequence"/>
</dbReference>
<dbReference type="Gene3D" id="2.60.120.200">
    <property type="match status" value="1"/>
</dbReference>
<reference evidence="3 4" key="1">
    <citation type="submission" date="2014-04" db="EMBL/GenBank/DDBJ databases">
        <title>Evolutionary Origins and Diversification of the Mycorrhizal Mutualists.</title>
        <authorList>
            <consortium name="DOE Joint Genome Institute"/>
            <consortium name="Mycorrhizal Genomics Consortium"/>
            <person name="Kohler A."/>
            <person name="Kuo A."/>
            <person name="Nagy L.G."/>
            <person name="Floudas D."/>
            <person name="Copeland A."/>
            <person name="Barry K.W."/>
            <person name="Cichocki N."/>
            <person name="Veneault-Fourrey C."/>
            <person name="LaButti K."/>
            <person name="Lindquist E.A."/>
            <person name="Lipzen A."/>
            <person name="Lundell T."/>
            <person name="Morin E."/>
            <person name="Murat C."/>
            <person name="Riley R."/>
            <person name="Ohm R."/>
            <person name="Sun H."/>
            <person name="Tunlid A."/>
            <person name="Henrissat B."/>
            <person name="Grigoriev I.V."/>
            <person name="Hibbett D.S."/>
            <person name="Martin F."/>
        </authorList>
    </citation>
    <scope>NUCLEOTIDE SEQUENCE [LARGE SCALE GENOMIC DNA]</scope>
    <source>
        <strain evidence="3 4">FD-317 M1</strain>
    </source>
</reference>
<keyword evidence="3" id="KW-0378">Hydrolase</keyword>
<dbReference type="AlphaFoldDB" id="A0A0D0C8S6"/>
<dbReference type="PROSITE" id="PS51762">
    <property type="entry name" value="GH16_2"/>
    <property type="match status" value="1"/>
</dbReference>
<dbReference type="EMBL" id="KN834870">
    <property type="protein sequence ID" value="KIK51183.1"/>
    <property type="molecule type" value="Genomic_DNA"/>
</dbReference>
<keyword evidence="1" id="KW-0732">Signal</keyword>
<dbReference type="PANTHER" id="PTHR10963">
    <property type="entry name" value="GLYCOSYL HYDROLASE-RELATED"/>
    <property type="match status" value="1"/>
</dbReference>
<organism evidence="3 4">
    <name type="scientific">Collybiopsis luxurians FD-317 M1</name>
    <dbReference type="NCBI Taxonomy" id="944289"/>
    <lineage>
        <taxon>Eukaryota</taxon>
        <taxon>Fungi</taxon>
        <taxon>Dikarya</taxon>
        <taxon>Basidiomycota</taxon>
        <taxon>Agaricomycotina</taxon>
        <taxon>Agaricomycetes</taxon>
        <taxon>Agaricomycetidae</taxon>
        <taxon>Agaricales</taxon>
        <taxon>Marasmiineae</taxon>
        <taxon>Omphalotaceae</taxon>
        <taxon>Collybiopsis</taxon>
        <taxon>Collybiopsis luxurians</taxon>
    </lineage>
</organism>
<name>A0A0D0C8S6_9AGAR</name>
<dbReference type="InterPro" id="IPR000757">
    <property type="entry name" value="Beta-glucanase-like"/>
</dbReference>
<gene>
    <name evidence="3" type="ORF">GYMLUDRAFT_265924</name>
</gene>
<feature type="signal peptide" evidence="1">
    <location>
        <begin position="1"/>
        <end position="22"/>
    </location>
</feature>
<sequence length="337" mass="36380">MTPSSTWSKLIFGFSCASTVLAASYRVQDTYIGHSFLDGFTFQNIADPTHGRVNYVDAGTAARENLTFASSTNFIARSDFTTVLNPSGPGRNSVRLMSKKQYRIGTVLIANLHHMPEGCGTWPAFWTVGDNWPNNGEIDILEGVNNVGNNQGTLHTSPGCTMPGSRSQTGTALQNDCNVWINSNTGCGVSFGSRSFGPSFNANGGGWYAMELTANFVKIWFWARGTSVPSDVSGGSATINTNNWGTPVAYFPNTSCNINSHFGPQNIIINLTFCGDWAGSVYGSNNCPSTCNDFVNNNPGAFQNAYFDFLSLRAYAVENPIWDMAEGSQNPMSPHAI</sequence>
<dbReference type="SUPFAM" id="SSF49899">
    <property type="entry name" value="Concanavalin A-like lectins/glucanases"/>
    <property type="match status" value="1"/>
</dbReference>
<dbReference type="CDD" id="cd02181">
    <property type="entry name" value="GH16_fungal_Lam16A_glucanase"/>
    <property type="match status" value="1"/>
</dbReference>